<dbReference type="Gene3D" id="3.90.660.50">
    <property type="match status" value="1"/>
</dbReference>
<name>A0A3A9ZAX4_9ACTN</name>
<evidence type="ECO:0000256" key="3">
    <source>
        <dbReference type="ARBA" id="ARBA00040298"/>
    </source>
</evidence>
<evidence type="ECO:0000256" key="2">
    <source>
        <dbReference type="ARBA" id="ARBA00038825"/>
    </source>
</evidence>
<dbReference type="Proteomes" id="UP000281726">
    <property type="component" value="Unassembled WGS sequence"/>
</dbReference>
<dbReference type="OrthoDB" id="833207at2"/>
<comment type="caution">
    <text evidence="6">The sequence shown here is derived from an EMBL/GenBank/DDBJ whole genome shotgun (WGS) entry which is preliminary data.</text>
</comment>
<keyword evidence="7" id="KW-1185">Reference proteome</keyword>
<accession>A0A3A9ZAX4</accession>
<dbReference type="InterPro" id="IPR036188">
    <property type="entry name" value="FAD/NAD-bd_sf"/>
</dbReference>
<comment type="function">
    <text evidence="1">Probable oxidoreductase that may play a role as regulator of mitochondrial function.</text>
</comment>
<feature type="compositionally biased region" description="Basic residues" evidence="4">
    <location>
        <begin position="521"/>
        <end position="533"/>
    </location>
</feature>
<dbReference type="Gene3D" id="3.50.50.60">
    <property type="entry name" value="FAD/NAD(P)-binding domain"/>
    <property type="match status" value="2"/>
</dbReference>
<evidence type="ECO:0000313" key="6">
    <source>
        <dbReference type="EMBL" id="RKN45365.1"/>
    </source>
</evidence>
<evidence type="ECO:0000313" key="7">
    <source>
        <dbReference type="Proteomes" id="UP000281726"/>
    </source>
</evidence>
<evidence type="ECO:0000256" key="1">
    <source>
        <dbReference type="ARBA" id="ARBA00037217"/>
    </source>
</evidence>
<dbReference type="InterPro" id="IPR002937">
    <property type="entry name" value="Amino_oxidase"/>
</dbReference>
<sequence>MGRGGPVEPDSAGGRVRTDVVVVGAGPNGLAAGLVMAGAGLRVEVYEAASTIGGGARTRELTLPGYRHDVCSAVHPMALASPFFRAFDLAAHGVRLLHPEVSYAHPLDGGRAGLAWRDLRRTTADLGRDGAAWRRLLDPLARRSGDLADVVMSDLRSPPAHPRLAGQLAVRVLRRLAARGPLDFRDEVAPAMLAGVNAHAIAPVGGIGATAVGVVLAALAHGVGWPVPEGGSQRIVDALAAELRRRGGRIVTDAPIDDLAQLPAAHAVLLDLTPAGLLRLAGTRLPAGYARSLRAYRRGGAACKVDFALAGPVPWQAPDCARAGTLHLVGTRQEAAAAEAAVAAGRHAERPYVLAAQPGVVDPSRAPTGRQVLWTYAHVPNGSPRDVREQVKDQVERFAPGFRDLILAEHVITADRWESYNPNYLGGDISGGATTAWQLVARPVPRWDPYRTPLPGVYLCSASTPPGQAVHGMCGVHAARRALRDRFGIRTDPLTLVAGPDRVEPGPPERCQEGDGTGGHTGRRGTRQPRSPR</sequence>
<evidence type="ECO:0000259" key="5">
    <source>
        <dbReference type="Pfam" id="PF01593"/>
    </source>
</evidence>
<dbReference type="PRINTS" id="PR00411">
    <property type="entry name" value="PNDRDTASEI"/>
</dbReference>
<evidence type="ECO:0000256" key="4">
    <source>
        <dbReference type="SAM" id="MobiDB-lite"/>
    </source>
</evidence>
<feature type="region of interest" description="Disordered" evidence="4">
    <location>
        <begin position="494"/>
        <end position="533"/>
    </location>
</feature>
<organism evidence="6 7">
    <name type="scientific">Micromonospora endolithica</name>
    <dbReference type="NCBI Taxonomy" id="230091"/>
    <lineage>
        <taxon>Bacteria</taxon>
        <taxon>Bacillati</taxon>
        <taxon>Actinomycetota</taxon>
        <taxon>Actinomycetes</taxon>
        <taxon>Micromonosporales</taxon>
        <taxon>Micromonosporaceae</taxon>
        <taxon>Micromonospora</taxon>
    </lineage>
</organism>
<dbReference type="PANTHER" id="PTHR10668">
    <property type="entry name" value="PHYTOENE DEHYDROGENASE"/>
    <property type="match status" value="1"/>
</dbReference>
<dbReference type="Pfam" id="PF01593">
    <property type="entry name" value="Amino_oxidase"/>
    <property type="match status" value="1"/>
</dbReference>
<reference evidence="6 7" key="1">
    <citation type="journal article" date="2004" name="Syst. Appl. Microbiol.">
        <title>Cryptoendolithic actinomycetes from antarctic sandstone rock samples: Micromonospora endolithica sp. nov. and two isolates related to Micromonospora coerulea Jensen 1932.</title>
        <authorList>
            <person name="Hirsch P."/>
            <person name="Mevs U."/>
            <person name="Kroppenstedt R.M."/>
            <person name="Schumann P."/>
            <person name="Stackebrandt E."/>
        </authorList>
    </citation>
    <scope>NUCLEOTIDE SEQUENCE [LARGE SCALE GENOMIC DNA]</scope>
    <source>
        <strain evidence="6 7">JCM 12677</strain>
    </source>
</reference>
<comment type="subunit">
    <text evidence="2">Interacts with COX5B; this interaction may contribute to localize PYROXD2 to the inner face of the inner mitochondrial membrane.</text>
</comment>
<gene>
    <name evidence="6" type="ORF">D7223_17295</name>
</gene>
<dbReference type="EMBL" id="RBAK01000006">
    <property type="protein sequence ID" value="RKN45365.1"/>
    <property type="molecule type" value="Genomic_DNA"/>
</dbReference>
<dbReference type="SUPFAM" id="SSF51905">
    <property type="entry name" value="FAD/NAD(P)-binding domain"/>
    <property type="match status" value="1"/>
</dbReference>
<dbReference type="GO" id="GO:0016491">
    <property type="term" value="F:oxidoreductase activity"/>
    <property type="evidence" value="ECO:0007669"/>
    <property type="project" value="InterPro"/>
</dbReference>
<dbReference type="AlphaFoldDB" id="A0A3A9ZAX4"/>
<protein>
    <recommendedName>
        <fullName evidence="3">Pyridine nucleotide-disulfide oxidoreductase domain-containing protein 2</fullName>
    </recommendedName>
</protein>
<feature type="domain" description="Amine oxidase" evidence="5">
    <location>
        <begin position="29"/>
        <end position="472"/>
    </location>
</feature>
<proteinExistence type="predicted"/>
<dbReference type="PANTHER" id="PTHR10668:SF105">
    <property type="entry name" value="DEHYDROGENASE-RELATED"/>
    <property type="match status" value="1"/>
</dbReference>